<organism evidence="2 3">
    <name type="scientific">Streptomyces alanosinicus</name>
    <dbReference type="NCBI Taxonomy" id="68171"/>
    <lineage>
        <taxon>Bacteria</taxon>
        <taxon>Bacillati</taxon>
        <taxon>Actinomycetota</taxon>
        <taxon>Actinomycetes</taxon>
        <taxon>Kitasatosporales</taxon>
        <taxon>Streptomycetaceae</taxon>
        <taxon>Streptomyces</taxon>
    </lineage>
</organism>
<reference evidence="2" key="2">
    <citation type="submission" date="2020-09" db="EMBL/GenBank/DDBJ databases">
        <authorList>
            <person name="Sun Q."/>
            <person name="Ohkuma M."/>
        </authorList>
    </citation>
    <scope>NUCLEOTIDE SEQUENCE</scope>
    <source>
        <strain evidence="2">JCM 4714</strain>
    </source>
</reference>
<evidence type="ECO:0000313" key="3">
    <source>
        <dbReference type="Proteomes" id="UP000655443"/>
    </source>
</evidence>
<dbReference type="AlphaFoldDB" id="A0A919D8H0"/>
<proteinExistence type="predicted"/>
<feature type="chain" id="PRO_5036811329" description="SH3 domain-containing protein" evidence="1">
    <location>
        <begin position="29"/>
        <end position="118"/>
    </location>
</feature>
<reference evidence="2" key="1">
    <citation type="journal article" date="2014" name="Int. J. Syst. Evol. Microbiol.">
        <title>Complete genome sequence of Corynebacterium casei LMG S-19264T (=DSM 44701T), isolated from a smear-ripened cheese.</title>
        <authorList>
            <consortium name="US DOE Joint Genome Institute (JGI-PGF)"/>
            <person name="Walter F."/>
            <person name="Albersmeier A."/>
            <person name="Kalinowski J."/>
            <person name="Ruckert C."/>
        </authorList>
    </citation>
    <scope>NUCLEOTIDE SEQUENCE</scope>
    <source>
        <strain evidence="2">JCM 4714</strain>
    </source>
</reference>
<dbReference type="EMBL" id="BMVG01000060">
    <property type="protein sequence ID" value="GHE15212.1"/>
    <property type="molecule type" value="Genomic_DNA"/>
</dbReference>
<name>A0A919D8H0_9ACTN</name>
<gene>
    <name evidence="2" type="ORF">GCM10010339_89100</name>
</gene>
<keyword evidence="3" id="KW-1185">Reference proteome</keyword>
<feature type="signal peptide" evidence="1">
    <location>
        <begin position="1"/>
        <end position="28"/>
    </location>
</feature>
<accession>A0A919D8H0</accession>
<evidence type="ECO:0008006" key="4">
    <source>
        <dbReference type="Google" id="ProtNLM"/>
    </source>
</evidence>
<evidence type="ECO:0000256" key="1">
    <source>
        <dbReference type="SAM" id="SignalP"/>
    </source>
</evidence>
<comment type="caution">
    <text evidence="2">The sequence shown here is derived from an EMBL/GenBank/DDBJ whole genome shotgun (WGS) entry which is preliminary data.</text>
</comment>
<evidence type="ECO:0000313" key="2">
    <source>
        <dbReference type="EMBL" id="GHE15212.1"/>
    </source>
</evidence>
<dbReference type="RefSeq" id="WP_189959238.1">
    <property type="nucleotide sequence ID" value="NZ_BMVG01000060.1"/>
</dbReference>
<protein>
    <recommendedName>
        <fullName evidence="4">SH3 domain-containing protein</fullName>
    </recommendedName>
</protein>
<keyword evidence="1" id="KW-0732">Signal</keyword>
<sequence length="118" mass="11996">MFKNRLVGAAALAAFASVSLGLATPANAAPAKDSVAASCKAGNVTAKETMKIRTTPKMSGIALGLFPKGAATCLRGGGPGGMYTACGSHQAGWAYIDYRGMKGYVMDGCLDYGGPIDW</sequence>
<dbReference type="Proteomes" id="UP000655443">
    <property type="component" value="Unassembled WGS sequence"/>
</dbReference>